<protein>
    <submittedName>
        <fullName evidence="2">Uncharacterized protein</fullName>
    </submittedName>
</protein>
<evidence type="ECO:0000313" key="2">
    <source>
        <dbReference type="EMBL" id="GAX72784.1"/>
    </source>
</evidence>
<gene>
    <name evidence="2" type="ORF">CEUSTIGMA_g240.t1</name>
</gene>
<organism evidence="2 3">
    <name type="scientific">Chlamydomonas eustigma</name>
    <dbReference type="NCBI Taxonomy" id="1157962"/>
    <lineage>
        <taxon>Eukaryota</taxon>
        <taxon>Viridiplantae</taxon>
        <taxon>Chlorophyta</taxon>
        <taxon>core chlorophytes</taxon>
        <taxon>Chlorophyceae</taxon>
        <taxon>CS clade</taxon>
        <taxon>Chlamydomonadales</taxon>
        <taxon>Chlamydomonadaceae</taxon>
        <taxon>Chlamydomonas</taxon>
    </lineage>
</organism>
<evidence type="ECO:0000256" key="1">
    <source>
        <dbReference type="SAM" id="MobiDB-lite"/>
    </source>
</evidence>
<comment type="caution">
    <text evidence="2">The sequence shown here is derived from an EMBL/GenBank/DDBJ whole genome shotgun (WGS) entry which is preliminary data.</text>
</comment>
<feature type="compositionally biased region" description="Polar residues" evidence="1">
    <location>
        <begin position="11"/>
        <end position="26"/>
    </location>
</feature>
<feature type="region of interest" description="Disordered" evidence="1">
    <location>
        <begin position="375"/>
        <end position="395"/>
    </location>
</feature>
<sequence length="580" mass="64243">MTDSYAQLALKNSANRGNPHFQTSGKENGGSQGIAELEEKVLSLAKLLRSCQMCQEDSAADHRHEVFQLANKVTQIESTMQKLAASAHLGLGPSIHSVRALADRLVLVEQNLMEGFTENQRVHVHNAEVVKQLEERLKVLEHGCSAKFKNQSAQLHEALQPAIMNDVNQRLDSFEREVQTRLLIATAGGPRQHIHEAELSSFVSPARQTSSQAQLEHRLKQFEDLVQKTISELTQSSKAKQSSTESDVSTLIEKMVDEALLSAKEKLEETFKRETKELSAQWQRQTVTRSEMRHVQHQLQVVSETHASMQLAVSQLQTVCPELSRLLVVMKGASQDGKSVNKQAQAASLLLQHTDKLIQVLSNQLEVAAALASGSNRELQEGVRSPTEELPESLTRQPALQNPALLQRDGVQNLLQTERARNTNALSPKGKGDLVRAGTTRNNIGSVVLSASQEGDPSDSLQLRSHLCNILEETRNSLDTLATGLKQHTTSVLQIKPSQQHFAAGSRGKENGGLRDWAAEREGCNMEEKVPLQPKKCNIPQNENRGAEKSRTKSEEATASAEKRHQRLRGMYKDLVHLRS</sequence>
<feature type="region of interest" description="Disordered" evidence="1">
    <location>
        <begin position="531"/>
        <end position="580"/>
    </location>
</feature>
<name>A0A250WPL0_9CHLO</name>
<dbReference type="Proteomes" id="UP000232323">
    <property type="component" value="Unassembled WGS sequence"/>
</dbReference>
<reference evidence="2 3" key="1">
    <citation type="submission" date="2017-08" db="EMBL/GenBank/DDBJ databases">
        <title>Acidophilic green algal genome provides insights into adaptation to an acidic environment.</title>
        <authorList>
            <person name="Hirooka S."/>
            <person name="Hirose Y."/>
            <person name="Kanesaki Y."/>
            <person name="Higuchi S."/>
            <person name="Fujiwara T."/>
            <person name="Onuma R."/>
            <person name="Era A."/>
            <person name="Ohbayashi R."/>
            <person name="Uzuka A."/>
            <person name="Nozaki H."/>
            <person name="Yoshikawa H."/>
            <person name="Miyagishima S.Y."/>
        </authorList>
    </citation>
    <scope>NUCLEOTIDE SEQUENCE [LARGE SCALE GENOMIC DNA]</scope>
    <source>
        <strain evidence="2 3">NIES-2499</strain>
    </source>
</reference>
<accession>A0A250WPL0</accession>
<evidence type="ECO:0000313" key="3">
    <source>
        <dbReference type="Proteomes" id="UP000232323"/>
    </source>
</evidence>
<keyword evidence="3" id="KW-1185">Reference proteome</keyword>
<feature type="compositionally biased region" description="Basic and acidic residues" evidence="1">
    <location>
        <begin position="571"/>
        <end position="580"/>
    </location>
</feature>
<proteinExistence type="predicted"/>
<dbReference type="EMBL" id="BEGY01000001">
    <property type="protein sequence ID" value="GAX72784.1"/>
    <property type="molecule type" value="Genomic_DNA"/>
</dbReference>
<feature type="compositionally biased region" description="Basic and acidic residues" evidence="1">
    <location>
        <begin position="545"/>
        <end position="556"/>
    </location>
</feature>
<feature type="region of interest" description="Disordered" evidence="1">
    <location>
        <begin position="11"/>
        <end position="32"/>
    </location>
</feature>
<dbReference type="AlphaFoldDB" id="A0A250WPL0"/>